<evidence type="ECO:0000313" key="3">
    <source>
        <dbReference type="Proteomes" id="UP000078343"/>
    </source>
</evidence>
<dbReference type="EMBL" id="LVYI01000001">
    <property type="protein sequence ID" value="OAP65322.1"/>
    <property type="molecule type" value="Genomic_DNA"/>
</dbReference>
<dbReference type="OrthoDB" id="1193027at2759"/>
<dbReference type="SUPFAM" id="SSF54106">
    <property type="entry name" value="LysM domain"/>
    <property type="match status" value="1"/>
</dbReference>
<evidence type="ECO:0000313" key="2">
    <source>
        <dbReference type="EMBL" id="OAP65322.1"/>
    </source>
</evidence>
<dbReference type="AlphaFoldDB" id="A0A179A005"/>
<dbReference type="RefSeq" id="XP_018698689.1">
    <property type="nucleotide sequence ID" value="XM_018832810.1"/>
</dbReference>
<evidence type="ECO:0000259" key="1">
    <source>
        <dbReference type="PROSITE" id="PS51782"/>
    </source>
</evidence>
<accession>A0A179A005</accession>
<dbReference type="Gene3D" id="3.10.350.10">
    <property type="entry name" value="LysM domain"/>
    <property type="match status" value="1"/>
</dbReference>
<dbReference type="PROSITE" id="PS51782">
    <property type="entry name" value="LYSM"/>
    <property type="match status" value="1"/>
</dbReference>
<dbReference type="SUPFAM" id="SSF53955">
    <property type="entry name" value="Lysozyme-like"/>
    <property type="match status" value="1"/>
</dbReference>
<dbReference type="SMART" id="SM00257">
    <property type="entry name" value="LysM"/>
    <property type="match status" value="1"/>
</dbReference>
<comment type="caution">
    <text evidence="2">The sequence shown here is derived from an EMBL/GenBank/DDBJ whole genome shotgun (WGS) entry which is preliminary data.</text>
</comment>
<feature type="domain" description="LysM" evidence="1">
    <location>
        <begin position="21"/>
        <end position="65"/>
    </location>
</feature>
<dbReference type="InterPro" id="IPR018392">
    <property type="entry name" value="LysM"/>
</dbReference>
<gene>
    <name evidence="2" type="ORF">AYL99_01294</name>
</gene>
<dbReference type="GeneID" id="30005464"/>
<dbReference type="CDD" id="cd00118">
    <property type="entry name" value="LysM"/>
    <property type="match status" value="1"/>
</dbReference>
<dbReference type="Proteomes" id="UP000078343">
    <property type="component" value="Unassembled WGS sequence"/>
</dbReference>
<dbReference type="InterPro" id="IPR036779">
    <property type="entry name" value="LysM_dom_sf"/>
</dbReference>
<organism evidence="2 3">
    <name type="scientific">Fonsecaea erecta</name>
    <dbReference type="NCBI Taxonomy" id="1367422"/>
    <lineage>
        <taxon>Eukaryota</taxon>
        <taxon>Fungi</taxon>
        <taxon>Dikarya</taxon>
        <taxon>Ascomycota</taxon>
        <taxon>Pezizomycotina</taxon>
        <taxon>Eurotiomycetes</taxon>
        <taxon>Chaetothyriomycetidae</taxon>
        <taxon>Chaetothyriales</taxon>
        <taxon>Herpotrichiellaceae</taxon>
        <taxon>Fonsecaea</taxon>
    </lineage>
</organism>
<keyword evidence="3" id="KW-1185">Reference proteome</keyword>
<sequence>MASQAPLSDSQTYKIAGALIGSYKIQNDDTFSTIATHHGLDVNAVLAANPGVDADGLKAGQVVNLPIKTLGLVYSLADVARILGVTLKDLQSGNPGISSELSINEVIKGPKVSGGRELMVSQLSAGLPGGSGGGNGGGGYVNYSGPASAFPPTSQWASYAALWANNSKLMKYNDSDAEIADIKTAIETVARESQVDVRVILCTIMQESGGNVRVHTTVSPDGSVRNPGIMQSHNGSEFNPQNAAQSILQMVRDGVEGTRSGDGLKQCFQHQGNWYAALRQYNSGSVDVNNLDDGMGATANYVRDVANRLMGHAWAGM</sequence>
<protein>
    <recommendedName>
        <fullName evidence="1">LysM domain-containing protein</fullName>
    </recommendedName>
</protein>
<proteinExistence type="predicted"/>
<dbReference type="Pfam" id="PF01476">
    <property type="entry name" value="LysM"/>
    <property type="match status" value="1"/>
</dbReference>
<name>A0A179A005_9EURO</name>
<dbReference type="InterPro" id="IPR023346">
    <property type="entry name" value="Lysozyme-like_dom_sf"/>
</dbReference>
<dbReference type="Gene3D" id="1.10.530.10">
    <property type="match status" value="1"/>
</dbReference>
<reference evidence="2 3" key="1">
    <citation type="submission" date="2016-04" db="EMBL/GenBank/DDBJ databases">
        <title>Draft genome of Fonsecaea erecta CBS 125763.</title>
        <authorList>
            <person name="Weiss V.A."/>
            <person name="Vicente V.A."/>
            <person name="Raittz R.T."/>
            <person name="Moreno L.F."/>
            <person name="De Souza E.M."/>
            <person name="Pedrosa F.O."/>
            <person name="Steffens M.B."/>
            <person name="Faoro H."/>
            <person name="Tadra-Sfeir M.Z."/>
            <person name="Najafzadeh M.J."/>
            <person name="Felipe M.S."/>
            <person name="Teixeira M."/>
            <person name="Sun J."/>
            <person name="Xi L."/>
            <person name="Gomes R."/>
            <person name="De Azevedo C.M."/>
            <person name="Salgado C.G."/>
            <person name="Da Silva M.B."/>
            <person name="Nascimento M.F."/>
            <person name="Queiroz-Telles F."/>
            <person name="Attili D.S."/>
            <person name="Gorbushina A."/>
        </authorList>
    </citation>
    <scope>NUCLEOTIDE SEQUENCE [LARGE SCALE GENOMIC DNA]</scope>
    <source>
        <strain evidence="2 3">CBS 125763</strain>
    </source>
</reference>